<dbReference type="NCBIfam" id="TIGR00460">
    <property type="entry name" value="fmt"/>
    <property type="match status" value="1"/>
</dbReference>
<gene>
    <name evidence="4 7" type="primary">fmt</name>
    <name evidence="7" type="ORF">KQI42_07080</name>
</gene>
<feature type="domain" description="Formyl transferase C-terminal" evidence="6">
    <location>
        <begin position="204"/>
        <end position="300"/>
    </location>
</feature>
<evidence type="ECO:0000256" key="4">
    <source>
        <dbReference type="HAMAP-Rule" id="MF_00182"/>
    </source>
</evidence>
<organism evidence="7 8">
    <name type="scientific">Tissierella simiarum</name>
    <dbReference type="NCBI Taxonomy" id="2841534"/>
    <lineage>
        <taxon>Bacteria</taxon>
        <taxon>Bacillati</taxon>
        <taxon>Bacillota</taxon>
        <taxon>Tissierellia</taxon>
        <taxon>Tissierellales</taxon>
        <taxon>Tissierellaceae</taxon>
        <taxon>Tissierella</taxon>
    </lineage>
</organism>
<dbReference type="InterPro" id="IPR005794">
    <property type="entry name" value="Fmt"/>
</dbReference>
<dbReference type="EC" id="2.1.2.9" evidence="4"/>
<dbReference type="InterPro" id="IPR044135">
    <property type="entry name" value="Met-tRNA-FMT_C"/>
</dbReference>
<evidence type="ECO:0000259" key="5">
    <source>
        <dbReference type="Pfam" id="PF00551"/>
    </source>
</evidence>
<evidence type="ECO:0000256" key="2">
    <source>
        <dbReference type="ARBA" id="ARBA00022679"/>
    </source>
</evidence>
<dbReference type="InterPro" id="IPR041711">
    <property type="entry name" value="Met-tRNA-FMT_N"/>
</dbReference>
<dbReference type="EMBL" id="JAHLPM010000004">
    <property type="protein sequence ID" value="MBU5437764.1"/>
    <property type="molecule type" value="Genomic_DNA"/>
</dbReference>
<comment type="catalytic activity">
    <reaction evidence="4">
        <text>L-methionyl-tRNA(fMet) + (6R)-10-formyltetrahydrofolate = N-formyl-L-methionyl-tRNA(fMet) + (6S)-5,6,7,8-tetrahydrofolate + H(+)</text>
        <dbReference type="Rhea" id="RHEA:24380"/>
        <dbReference type="Rhea" id="RHEA-COMP:9952"/>
        <dbReference type="Rhea" id="RHEA-COMP:9953"/>
        <dbReference type="ChEBI" id="CHEBI:15378"/>
        <dbReference type="ChEBI" id="CHEBI:57453"/>
        <dbReference type="ChEBI" id="CHEBI:78530"/>
        <dbReference type="ChEBI" id="CHEBI:78844"/>
        <dbReference type="ChEBI" id="CHEBI:195366"/>
        <dbReference type="EC" id="2.1.2.9"/>
    </reaction>
</comment>
<keyword evidence="2 4" id="KW-0808">Transferase</keyword>
<protein>
    <recommendedName>
        <fullName evidence="4">Methionyl-tRNA formyltransferase</fullName>
        <ecNumber evidence="4">2.1.2.9</ecNumber>
    </recommendedName>
</protein>
<evidence type="ECO:0000256" key="1">
    <source>
        <dbReference type="ARBA" id="ARBA00010699"/>
    </source>
</evidence>
<evidence type="ECO:0000259" key="6">
    <source>
        <dbReference type="Pfam" id="PF02911"/>
    </source>
</evidence>
<evidence type="ECO:0000313" key="8">
    <source>
        <dbReference type="Proteomes" id="UP000749471"/>
    </source>
</evidence>
<evidence type="ECO:0000256" key="3">
    <source>
        <dbReference type="ARBA" id="ARBA00022917"/>
    </source>
</evidence>
<dbReference type="CDD" id="cd08704">
    <property type="entry name" value="Met_tRNA_FMT_C"/>
    <property type="match status" value="1"/>
</dbReference>
<dbReference type="Proteomes" id="UP000749471">
    <property type="component" value="Unassembled WGS sequence"/>
</dbReference>
<dbReference type="HAMAP" id="MF_00182">
    <property type="entry name" value="Formyl_trans"/>
    <property type="match status" value="1"/>
</dbReference>
<dbReference type="CDD" id="cd08646">
    <property type="entry name" value="FMT_core_Met-tRNA-FMT_N"/>
    <property type="match status" value="1"/>
</dbReference>
<dbReference type="GO" id="GO:0004479">
    <property type="term" value="F:methionyl-tRNA formyltransferase activity"/>
    <property type="evidence" value="ECO:0007669"/>
    <property type="project" value="UniProtKB-EC"/>
</dbReference>
<feature type="domain" description="Formyl transferase N-terminal" evidence="5">
    <location>
        <begin position="1"/>
        <end position="180"/>
    </location>
</feature>
<sequence length="309" mass="34622">MNIIFMGTPDFAVPTLESLYNKGYNIALVITQRDKPKGRGKKFQPTAVKEKALELELEVYQPDNVNSAESIEKMKKLNPDFIVVAAYGQILRKQILDMPKYGCINVHASLLPKYRGAAPINWAIINGEKETGITIMEMAEGLDTGDMILSKEIPINEEDDFQIVHDKLALLGSELIVEALEGIKDNRVIKVPQDNKLSTYASMISKEIGRINWGKDGENIKNLVRGLKPRPSAYTVYNGNIVKIHKVKLVDKFKEGKDGEIVLVTDEGIFVNALDKCVVIEEIQFPGKKKLLVKDYLRGNRIEEGVILI</sequence>
<accession>A0ABS6E4S8</accession>
<dbReference type="InterPro" id="IPR005793">
    <property type="entry name" value="Formyl_trans_C"/>
</dbReference>
<keyword evidence="3 4" id="KW-0648">Protein biosynthesis</keyword>
<dbReference type="RefSeq" id="WP_216518166.1">
    <property type="nucleotide sequence ID" value="NZ_JAHLPM010000004.1"/>
</dbReference>
<evidence type="ECO:0000313" key="7">
    <source>
        <dbReference type="EMBL" id="MBU5437764.1"/>
    </source>
</evidence>
<comment type="similarity">
    <text evidence="1 4">Belongs to the Fmt family.</text>
</comment>
<dbReference type="Pfam" id="PF02911">
    <property type="entry name" value="Formyl_trans_C"/>
    <property type="match status" value="1"/>
</dbReference>
<dbReference type="InterPro" id="IPR002376">
    <property type="entry name" value="Formyl_transf_N"/>
</dbReference>
<name>A0ABS6E4S8_9FIRM</name>
<comment type="caution">
    <text evidence="7">The sequence shown here is derived from an EMBL/GenBank/DDBJ whole genome shotgun (WGS) entry which is preliminary data.</text>
</comment>
<dbReference type="PROSITE" id="PS00373">
    <property type="entry name" value="GART"/>
    <property type="match status" value="1"/>
</dbReference>
<keyword evidence="8" id="KW-1185">Reference proteome</keyword>
<proteinExistence type="inferred from homology"/>
<feature type="binding site" evidence="4">
    <location>
        <begin position="109"/>
        <end position="112"/>
    </location>
    <ligand>
        <name>(6S)-5,6,7,8-tetrahydrofolate</name>
        <dbReference type="ChEBI" id="CHEBI:57453"/>
    </ligand>
</feature>
<dbReference type="Pfam" id="PF00551">
    <property type="entry name" value="Formyl_trans_N"/>
    <property type="match status" value="1"/>
</dbReference>
<dbReference type="PANTHER" id="PTHR11138">
    <property type="entry name" value="METHIONYL-TRNA FORMYLTRANSFERASE"/>
    <property type="match status" value="1"/>
</dbReference>
<reference evidence="7 8" key="1">
    <citation type="submission" date="2021-06" db="EMBL/GenBank/DDBJ databases">
        <authorList>
            <person name="Sun Q."/>
            <person name="Li D."/>
        </authorList>
    </citation>
    <scope>NUCLEOTIDE SEQUENCE [LARGE SCALE GENOMIC DNA]</scope>
    <source>
        <strain evidence="7 8">MSJ-40</strain>
    </source>
</reference>
<comment type="function">
    <text evidence="4">Attaches a formyl group to the free amino group of methionyl-tRNA(fMet). The formyl group appears to play a dual role in the initiator identity of N-formylmethionyl-tRNA by promoting its recognition by IF2 and preventing the misappropriation of this tRNA by the elongation apparatus.</text>
</comment>
<dbReference type="InterPro" id="IPR001555">
    <property type="entry name" value="GART_AS"/>
</dbReference>
<dbReference type="PANTHER" id="PTHR11138:SF5">
    <property type="entry name" value="METHIONYL-TRNA FORMYLTRANSFERASE, MITOCHONDRIAL"/>
    <property type="match status" value="1"/>
</dbReference>